<dbReference type="GO" id="GO:0005524">
    <property type="term" value="F:ATP binding"/>
    <property type="evidence" value="ECO:0007669"/>
    <property type="project" value="UniProtKB-KW"/>
</dbReference>
<evidence type="ECO:0000256" key="1">
    <source>
        <dbReference type="ARBA" id="ARBA00022741"/>
    </source>
</evidence>
<dbReference type="PROSITE" id="PS00211">
    <property type="entry name" value="ABC_TRANSPORTER_1"/>
    <property type="match status" value="1"/>
</dbReference>
<dbReference type="GO" id="GO:0016887">
    <property type="term" value="F:ATP hydrolysis activity"/>
    <property type="evidence" value="ECO:0007669"/>
    <property type="project" value="InterPro"/>
</dbReference>
<evidence type="ECO:0000259" key="3">
    <source>
        <dbReference type="PROSITE" id="PS50893"/>
    </source>
</evidence>
<keyword evidence="1" id="KW-0547">Nucleotide-binding</keyword>
<dbReference type="Pfam" id="PF06792">
    <property type="entry name" value="UPF0261"/>
    <property type="match status" value="1"/>
</dbReference>
<dbReference type="Gene3D" id="3.40.50.12020">
    <property type="entry name" value="Uncharacterised protein family UPF0261, NN domain"/>
    <property type="match status" value="1"/>
</dbReference>
<dbReference type="OrthoDB" id="9776369at2"/>
<evidence type="ECO:0000313" key="4">
    <source>
        <dbReference type="EMBL" id="GAN76805.1"/>
    </source>
</evidence>
<dbReference type="InterPro" id="IPR056778">
    <property type="entry name" value="UPF0261_C"/>
</dbReference>
<dbReference type="CDD" id="cd03224">
    <property type="entry name" value="ABC_TM1139_LivF_branched"/>
    <property type="match status" value="1"/>
</dbReference>
<dbReference type="InterPro" id="IPR051353">
    <property type="entry name" value="Tobamovirus_resist_UPF0261"/>
</dbReference>
<proteinExistence type="predicted"/>
<dbReference type="Gene3D" id="3.40.50.300">
    <property type="entry name" value="P-loop containing nucleotide triphosphate hydrolases"/>
    <property type="match status" value="1"/>
</dbReference>
<gene>
    <name evidence="4" type="ORF">Asru_0165_13</name>
</gene>
<dbReference type="EMBL" id="BANB01000165">
    <property type="protein sequence ID" value="GAN76805.1"/>
    <property type="molecule type" value="Genomic_DNA"/>
</dbReference>
<dbReference type="Gene3D" id="3.40.50.12030">
    <property type="entry name" value="Uncharacterised protein family UPF0261, NC domain"/>
    <property type="match status" value="1"/>
</dbReference>
<accession>A0A0D6P4W8</accession>
<keyword evidence="2" id="KW-0067">ATP-binding</keyword>
<dbReference type="Pfam" id="PF23189">
    <property type="entry name" value="UPF0261_C"/>
    <property type="match status" value="1"/>
</dbReference>
<dbReference type="SMART" id="SM00382">
    <property type="entry name" value="AAA"/>
    <property type="match status" value="1"/>
</dbReference>
<dbReference type="Proteomes" id="UP000032680">
    <property type="component" value="Unassembled WGS sequence"/>
</dbReference>
<dbReference type="SUPFAM" id="SSF52540">
    <property type="entry name" value="P-loop containing nucleoside triphosphate hydrolases"/>
    <property type="match status" value="1"/>
</dbReference>
<reference evidence="4 5" key="1">
    <citation type="submission" date="2012-11" db="EMBL/GenBank/DDBJ databases">
        <title>Whole genome sequence of Acidisphaera rubrifaciens HS-AP3.</title>
        <authorList>
            <person name="Azuma Y."/>
            <person name="Higashiura N."/>
            <person name="Hirakawa H."/>
            <person name="Matsushita K."/>
        </authorList>
    </citation>
    <scope>NUCLEOTIDE SEQUENCE [LARGE SCALE GENOMIC DNA]</scope>
    <source>
        <strain evidence="4 5">HS-AP3</strain>
    </source>
</reference>
<dbReference type="RefSeq" id="WP_048860690.1">
    <property type="nucleotide sequence ID" value="NZ_BANB01000165.1"/>
</dbReference>
<comment type="caution">
    <text evidence="4">The sequence shown here is derived from an EMBL/GenBank/DDBJ whole genome shotgun (WGS) entry which is preliminary data.</text>
</comment>
<evidence type="ECO:0000313" key="5">
    <source>
        <dbReference type="Proteomes" id="UP000032680"/>
    </source>
</evidence>
<sequence length="733" mass="77518">MAERSAARPLLQVRDLHVYYGAGHVIQGIDLTLPSGILSIVGRNGMGKTTLCNAITGLKAPHAGSIMLDGRELAGQEPHAIARAGVGYVPQGRRVWRSLSVDEHLRLAARGGRDAAWTVERVYQAFPRLAERRGNGGAQLSGGEQQMLAIGRALLGNPRLLVMDEPTEGLAPVIVEQVEHMLTRLADEGEIGVLLIEQNIGVATEVADTVAIMVNGRIERTLPACTLAADRDLQQRLLGVGRHGEAPEPPPPAAEAAAGPPVYFRVSRGGGSGPDGAPTFRTVTTLPNRWSAAHVASTTNTTAGETAPRAEDVTRIPALAPMPQGRTALIVGTFDTKGRELRFLRDTIRDLGLRTRTVDLSTSGRPSSADVTPQDVASLHPRGSGAVFGTDRGASVAAMAAAFERWIVRQRDIGGVISAGGSGGTSLATAGMRRLPIGMPKVMISTVASGDVGRYVGPVDIMMMYAVADIQGLNPITETILRNGANALAGMIARAPAAANGLSSRMAARPSLGLTMFGVTTPCVQALTTQLDSEYDCLVFHATGTGGRSMEALVQSGMLAAVLDITTTEIADLLVGGVFAATEERLEVFARTPLPYVGSCGALDMVNFGARDTVPDRFRDRRFVEHNANVTLMRTTASECAAIGRWIAERLNRMAGPVRFLLPEGGVSMLDSPGQPFHDPAADRALFDAIEAAFIPTPQRRLIRVPANINDAAFVAAVLAAFHDVVTPMRKRA</sequence>
<dbReference type="Pfam" id="PF00005">
    <property type="entry name" value="ABC_tran"/>
    <property type="match status" value="1"/>
</dbReference>
<dbReference type="NCBIfam" id="NF002673">
    <property type="entry name" value="PRK02399.1-1"/>
    <property type="match status" value="1"/>
</dbReference>
<dbReference type="NCBIfam" id="NF002674">
    <property type="entry name" value="PRK02399.1-2"/>
    <property type="match status" value="1"/>
</dbReference>
<dbReference type="PANTHER" id="PTHR31862">
    <property type="entry name" value="UPF0261 DOMAIN PROTEIN (AFU_ORTHOLOGUE AFUA_1G10120)"/>
    <property type="match status" value="1"/>
</dbReference>
<dbReference type="InterPro" id="IPR003593">
    <property type="entry name" value="AAA+_ATPase"/>
</dbReference>
<evidence type="ECO:0000256" key="2">
    <source>
        <dbReference type="ARBA" id="ARBA00022840"/>
    </source>
</evidence>
<dbReference type="AlphaFoldDB" id="A0A0D6P4W8"/>
<keyword evidence="5" id="KW-1185">Reference proteome</keyword>
<dbReference type="InterPro" id="IPR027417">
    <property type="entry name" value="P-loop_NTPase"/>
</dbReference>
<name>A0A0D6P4W8_9PROT</name>
<organism evidence="4 5">
    <name type="scientific">Acidisphaera rubrifaciens HS-AP3</name>
    <dbReference type="NCBI Taxonomy" id="1231350"/>
    <lineage>
        <taxon>Bacteria</taxon>
        <taxon>Pseudomonadati</taxon>
        <taxon>Pseudomonadota</taxon>
        <taxon>Alphaproteobacteria</taxon>
        <taxon>Acetobacterales</taxon>
        <taxon>Acetobacteraceae</taxon>
        <taxon>Acidisphaera</taxon>
    </lineage>
</organism>
<dbReference type="InterPro" id="IPR017871">
    <property type="entry name" value="ABC_transporter-like_CS"/>
</dbReference>
<feature type="domain" description="ABC transporter" evidence="3">
    <location>
        <begin position="11"/>
        <end position="240"/>
    </location>
</feature>
<dbReference type="PROSITE" id="PS50893">
    <property type="entry name" value="ABC_TRANSPORTER_2"/>
    <property type="match status" value="1"/>
</dbReference>
<dbReference type="InterPro" id="IPR003439">
    <property type="entry name" value="ABC_transporter-like_ATP-bd"/>
</dbReference>
<dbReference type="PANTHER" id="PTHR31862:SF1">
    <property type="entry name" value="UPF0261 DOMAIN PROTEIN (AFU_ORTHOLOGUE AFUA_1G10120)"/>
    <property type="match status" value="1"/>
</dbReference>
<dbReference type="CDD" id="cd15488">
    <property type="entry name" value="Tm-1-like"/>
    <property type="match status" value="1"/>
</dbReference>
<protein>
    <recommendedName>
        <fullName evidence="3">ABC transporter domain-containing protein</fullName>
    </recommendedName>
</protein>
<dbReference type="InterPro" id="IPR044122">
    <property type="entry name" value="UPF0261_N"/>
</dbReference>